<dbReference type="Gene3D" id="1.10.287.950">
    <property type="entry name" value="Methyl-accepting chemotaxis protein"/>
    <property type="match status" value="1"/>
</dbReference>
<evidence type="ECO:0000256" key="7">
    <source>
        <dbReference type="ARBA" id="ARBA00022989"/>
    </source>
</evidence>
<dbReference type="PANTHER" id="PTHR32089:SF112">
    <property type="entry name" value="LYSOZYME-LIKE PROTEIN-RELATED"/>
    <property type="match status" value="1"/>
</dbReference>
<feature type="domain" description="Methyl-accepting transducer" evidence="13">
    <location>
        <begin position="251"/>
        <end position="487"/>
    </location>
</feature>
<dbReference type="PROSITE" id="PS50112">
    <property type="entry name" value="PAS"/>
    <property type="match status" value="1"/>
</dbReference>
<dbReference type="PROSITE" id="PS50111">
    <property type="entry name" value="CHEMOTAXIS_TRANSDUC_2"/>
    <property type="match status" value="1"/>
</dbReference>
<dbReference type="GO" id="GO:0007165">
    <property type="term" value="P:signal transduction"/>
    <property type="evidence" value="ECO:0007669"/>
    <property type="project" value="UniProtKB-KW"/>
</dbReference>
<dbReference type="FunFam" id="3.30.450.20:FF:000046">
    <property type="entry name" value="Aerotaxis sensor receptor"/>
    <property type="match status" value="1"/>
</dbReference>
<feature type="domain" description="PAS" evidence="14">
    <location>
        <begin position="6"/>
        <end position="50"/>
    </location>
</feature>
<evidence type="ECO:0000256" key="12">
    <source>
        <dbReference type="SAM" id="Phobius"/>
    </source>
</evidence>
<keyword evidence="9 11" id="KW-0807">Transducer</keyword>
<evidence type="ECO:0000256" key="3">
    <source>
        <dbReference type="ARBA" id="ARBA00022481"/>
    </source>
</evidence>
<dbReference type="Pfam" id="PF08447">
    <property type="entry name" value="PAS_3"/>
    <property type="match status" value="1"/>
</dbReference>
<dbReference type="InterPro" id="IPR035965">
    <property type="entry name" value="PAS-like_dom_sf"/>
</dbReference>
<dbReference type="SMART" id="SM00091">
    <property type="entry name" value="PAS"/>
    <property type="match status" value="1"/>
</dbReference>
<dbReference type="RefSeq" id="WP_130600448.1">
    <property type="nucleotide sequence ID" value="NZ_CP034759.1"/>
</dbReference>
<organism evidence="15 16">
    <name type="scientific">Litorilituus sediminis</name>
    <dbReference type="NCBI Taxonomy" id="718192"/>
    <lineage>
        <taxon>Bacteria</taxon>
        <taxon>Pseudomonadati</taxon>
        <taxon>Pseudomonadota</taxon>
        <taxon>Gammaproteobacteria</taxon>
        <taxon>Alteromonadales</taxon>
        <taxon>Colwelliaceae</taxon>
        <taxon>Litorilituus</taxon>
    </lineage>
</organism>
<name>A0A4P6P2F8_9GAMM</name>
<keyword evidence="3" id="KW-0488">Methylation</keyword>
<evidence type="ECO:0000259" key="13">
    <source>
        <dbReference type="PROSITE" id="PS50111"/>
    </source>
</evidence>
<evidence type="ECO:0000256" key="11">
    <source>
        <dbReference type="PROSITE-ProRule" id="PRU00284"/>
    </source>
</evidence>
<dbReference type="GO" id="GO:0005886">
    <property type="term" value="C:plasma membrane"/>
    <property type="evidence" value="ECO:0007669"/>
    <property type="project" value="UniProtKB-SubCell"/>
</dbReference>
<evidence type="ECO:0000313" key="15">
    <source>
        <dbReference type="EMBL" id="QBG35353.1"/>
    </source>
</evidence>
<dbReference type="InterPro" id="IPR000014">
    <property type="entry name" value="PAS"/>
</dbReference>
<dbReference type="CDD" id="cd11386">
    <property type="entry name" value="MCP_signal"/>
    <property type="match status" value="1"/>
</dbReference>
<evidence type="ECO:0000256" key="6">
    <source>
        <dbReference type="ARBA" id="ARBA00022692"/>
    </source>
</evidence>
<dbReference type="KEGG" id="lsd:EMK97_06285"/>
<accession>A0A4P6P2F8</accession>
<evidence type="ECO:0000256" key="1">
    <source>
        <dbReference type="ARBA" id="ARBA00004429"/>
    </source>
</evidence>
<dbReference type="NCBIfam" id="TIGR00229">
    <property type="entry name" value="sensory_box"/>
    <property type="match status" value="1"/>
</dbReference>
<dbReference type="Pfam" id="PF00015">
    <property type="entry name" value="MCPsignal"/>
    <property type="match status" value="1"/>
</dbReference>
<keyword evidence="2" id="KW-1003">Cell membrane</keyword>
<dbReference type="Gene3D" id="3.30.450.20">
    <property type="entry name" value="PAS domain"/>
    <property type="match status" value="1"/>
</dbReference>
<dbReference type="InterPro" id="IPR004090">
    <property type="entry name" value="Chemotax_Me-accpt_rcpt"/>
</dbReference>
<dbReference type="OrthoDB" id="5675566at2"/>
<dbReference type="SMART" id="SM00283">
    <property type="entry name" value="MA"/>
    <property type="match status" value="1"/>
</dbReference>
<evidence type="ECO:0000256" key="2">
    <source>
        <dbReference type="ARBA" id="ARBA00022475"/>
    </source>
</evidence>
<keyword evidence="8 12" id="KW-0472">Membrane</keyword>
<dbReference type="InterPro" id="IPR004089">
    <property type="entry name" value="MCPsignal_dom"/>
</dbReference>
<evidence type="ECO:0000256" key="8">
    <source>
        <dbReference type="ARBA" id="ARBA00023136"/>
    </source>
</evidence>
<reference evidence="15 16" key="1">
    <citation type="submission" date="2018-12" db="EMBL/GenBank/DDBJ databases">
        <title>Complete genome of Litorilituus sediminis.</title>
        <authorList>
            <person name="Liu A."/>
            <person name="Rong J."/>
        </authorList>
    </citation>
    <scope>NUCLEOTIDE SEQUENCE [LARGE SCALE GENOMIC DNA]</scope>
    <source>
        <strain evidence="15 16">JCM 17549</strain>
    </source>
</reference>
<dbReference type="EMBL" id="CP034759">
    <property type="protein sequence ID" value="QBG35353.1"/>
    <property type="molecule type" value="Genomic_DNA"/>
</dbReference>
<dbReference type="Proteomes" id="UP000290244">
    <property type="component" value="Chromosome"/>
</dbReference>
<evidence type="ECO:0000256" key="10">
    <source>
        <dbReference type="ARBA" id="ARBA00029447"/>
    </source>
</evidence>
<keyword evidence="6 12" id="KW-0812">Transmembrane</keyword>
<keyword evidence="7 12" id="KW-1133">Transmembrane helix</keyword>
<keyword evidence="16" id="KW-1185">Reference proteome</keyword>
<dbReference type="GO" id="GO:0052131">
    <property type="term" value="P:positive aerotaxis"/>
    <property type="evidence" value="ECO:0007669"/>
    <property type="project" value="UniProtKB-ARBA"/>
</dbReference>
<dbReference type="SUPFAM" id="SSF58104">
    <property type="entry name" value="Methyl-accepting chemotaxis protein (MCP) signaling domain"/>
    <property type="match status" value="1"/>
</dbReference>
<comment type="subcellular location">
    <subcellularLocation>
        <location evidence="1">Cell inner membrane</location>
        <topology evidence="1">Multi-pass membrane protein</topology>
    </subcellularLocation>
</comment>
<comment type="similarity">
    <text evidence="10">Belongs to the methyl-accepting chemotaxis (MCP) protein family.</text>
</comment>
<feature type="transmembrane region" description="Helical" evidence="12">
    <location>
        <begin position="177"/>
        <end position="196"/>
    </location>
</feature>
<dbReference type="PANTHER" id="PTHR32089">
    <property type="entry name" value="METHYL-ACCEPTING CHEMOTAXIS PROTEIN MCPB"/>
    <property type="match status" value="1"/>
</dbReference>
<keyword evidence="5" id="KW-0997">Cell inner membrane</keyword>
<proteinExistence type="inferred from homology"/>
<evidence type="ECO:0000256" key="4">
    <source>
        <dbReference type="ARBA" id="ARBA00022500"/>
    </source>
</evidence>
<evidence type="ECO:0000256" key="5">
    <source>
        <dbReference type="ARBA" id="ARBA00022519"/>
    </source>
</evidence>
<evidence type="ECO:0000313" key="16">
    <source>
        <dbReference type="Proteomes" id="UP000290244"/>
    </source>
</evidence>
<keyword evidence="4" id="KW-0145">Chemotaxis</keyword>
<gene>
    <name evidence="15" type="ORF">EMK97_06285</name>
</gene>
<dbReference type="FunFam" id="1.10.287.950:FF:000001">
    <property type="entry name" value="Methyl-accepting chemotaxis sensory transducer"/>
    <property type="match status" value="1"/>
</dbReference>
<feature type="transmembrane region" description="Helical" evidence="12">
    <location>
        <begin position="153"/>
        <end position="171"/>
    </location>
</feature>
<dbReference type="PRINTS" id="PR00260">
    <property type="entry name" value="CHEMTRNSDUCR"/>
</dbReference>
<dbReference type="InterPro" id="IPR013655">
    <property type="entry name" value="PAS_fold_3"/>
</dbReference>
<dbReference type="GO" id="GO:0004888">
    <property type="term" value="F:transmembrane signaling receptor activity"/>
    <property type="evidence" value="ECO:0007669"/>
    <property type="project" value="InterPro"/>
</dbReference>
<dbReference type="SUPFAM" id="SSF55785">
    <property type="entry name" value="PYP-like sensor domain (PAS domain)"/>
    <property type="match status" value="1"/>
</dbReference>
<evidence type="ECO:0000256" key="9">
    <source>
        <dbReference type="ARBA" id="ARBA00023224"/>
    </source>
</evidence>
<dbReference type="CDD" id="cd00130">
    <property type="entry name" value="PAS"/>
    <property type="match status" value="1"/>
</dbReference>
<evidence type="ECO:0000259" key="14">
    <source>
        <dbReference type="PROSITE" id="PS50112"/>
    </source>
</evidence>
<dbReference type="AlphaFoldDB" id="A0A4P6P2F8"/>
<protein>
    <submittedName>
        <fullName evidence="15">PAS domain S-box protein</fullName>
    </submittedName>
</protein>
<sequence length="524" mass="57698">MAKRSPETHIERTFSDNSILLSTTDLKGRVTYANDDFCQIAGFSKDELLGHGHNIVRHTDMPKAAFENLWQTIKQGKSWMGPVKNHCKNGDHYWVNAYVTPIKDGQGNIFEYQSIRTKPNREVVNRAEKSYQQINSQQVPFWQKLTNVDITRYIQNLLIFITLFIIIASLYTETPHYVSLPLLTLSSLCSALFFYWRKHYKKLLNKAEQVFDNSLMSYLYSGTIDKIGHIDLALDMRKAELNAIIGRVKDLSGNVNDIAQETANNGNHVATMLAEQNIEIEHVATAMEQMTIAIQEVASSVTGAAQASNQGREISEQGVAAVDETMSAIKTLSIQLGSVESVINKLADGRHAIATISDEISSIADQTNLLALNAAIEAARAGEQGRGFAVVAEEVRALALRTQQSTEEIKTTLNLLNQESSQAVAAIDEGVNLVTNCINFAENTGASLGNINTEVDNIASLNHQIASSVEEQSVVAQQVSSNANSIQTIANRGVSHGHEAKHLSENLLHELTVLHSLIVQFDSK</sequence>